<dbReference type="EMBL" id="JAIVGD010000001">
    <property type="protein sequence ID" value="KAH0782253.1"/>
    <property type="molecule type" value="Genomic_DNA"/>
</dbReference>
<proteinExistence type="predicted"/>
<evidence type="ECO:0000256" key="2">
    <source>
        <dbReference type="SAM" id="Phobius"/>
    </source>
</evidence>
<keyword evidence="2" id="KW-0472">Membrane</keyword>
<evidence type="ECO:0000313" key="4">
    <source>
        <dbReference type="Proteomes" id="UP000826656"/>
    </source>
</evidence>
<gene>
    <name evidence="3" type="ORF">KY290_001851</name>
</gene>
<organism evidence="3 4">
    <name type="scientific">Solanum tuberosum</name>
    <name type="common">Potato</name>
    <dbReference type="NCBI Taxonomy" id="4113"/>
    <lineage>
        <taxon>Eukaryota</taxon>
        <taxon>Viridiplantae</taxon>
        <taxon>Streptophyta</taxon>
        <taxon>Embryophyta</taxon>
        <taxon>Tracheophyta</taxon>
        <taxon>Spermatophyta</taxon>
        <taxon>Magnoliopsida</taxon>
        <taxon>eudicotyledons</taxon>
        <taxon>Gunneridae</taxon>
        <taxon>Pentapetalae</taxon>
        <taxon>asterids</taxon>
        <taxon>lamiids</taxon>
        <taxon>Solanales</taxon>
        <taxon>Solanaceae</taxon>
        <taxon>Solanoideae</taxon>
        <taxon>Solaneae</taxon>
        <taxon>Solanum</taxon>
    </lineage>
</organism>
<comment type="caution">
    <text evidence="3">The sequence shown here is derived from an EMBL/GenBank/DDBJ whole genome shotgun (WGS) entry which is preliminary data.</text>
</comment>
<dbReference type="PANTHER" id="PTHR33116:SF85">
    <property type="entry name" value="REVERSE TRANSCRIPTASE ZINC-BINDING DOMAIN-CONTAINING PROTEIN"/>
    <property type="match status" value="1"/>
</dbReference>
<protein>
    <submittedName>
        <fullName evidence="3">Uncharacterized protein</fullName>
    </submittedName>
</protein>
<dbReference type="PANTHER" id="PTHR33116">
    <property type="entry name" value="REVERSE TRANSCRIPTASE ZINC-BINDING DOMAIN-CONTAINING PROTEIN-RELATED-RELATED"/>
    <property type="match status" value="1"/>
</dbReference>
<feature type="transmembrane region" description="Helical" evidence="2">
    <location>
        <begin position="96"/>
        <end position="117"/>
    </location>
</feature>
<sequence>MEGLSLMLVKAKQLQWVDGFTVNVAEKSPVLYLNLTLMLFEAMSGLHINMTKSIIYHMNDVSELNMLVEICNGVIQKFEKRLASWQRQYLSLRGRFILINGILNSIPTYFMSLFPIAAKIQNQIDRLGSTFLWEVKDLAAHSRSMLMKWHWRYNLEDPRLWKDVITAKYGSHSNWTSNSVTIPHGKGRNFTVNNHNADRQSGVAQEKGHNQSSQPMPLCVPLDNLKRSMLDSRQPQQEKNPGSQ</sequence>
<feature type="region of interest" description="Disordered" evidence="1">
    <location>
        <begin position="200"/>
        <end position="244"/>
    </location>
</feature>
<evidence type="ECO:0000313" key="3">
    <source>
        <dbReference type="EMBL" id="KAH0782253.1"/>
    </source>
</evidence>
<keyword evidence="2" id="KW-0812">Transmembrane</keyword>
<feature type="compositionally biased region" description="Polar residues" evidence="1">
    <location>
        <begin position="231"/>
        <end position="244"/>
    </location>
</feature>
<keyword evidence="2" id="KW-1133">Transmembrane helix</keyword>
<name>A0ABQ7WNE7_SOLTU</name>
<evidence type="ECO:0000256" key="1">
    <source>
        <dbReference type="SAM" id="MobiDB-lite"/>
    </source>
</evidence>
<accession>A0ABQ7WNE7</accession>
<reference evidence="3 4" key="1">
    <citation type="journal article" date="2021" name="bioRxiv">
        <title>Chromosome-scale and haplotype-resolved genome assembly of a tetraploid potato cultivar.</title>
        <authorList>
            <person name="Sun H."/>
            <person name="Jiao W.-B."/>
            <person name="Krause K."/>
            <person name="Campoy J.A."/>
            <person name="Goel M."/>
            <person name="Folz-Donahue K."/>
            <person name="Kukat C."/>
            <person name="Huettel B."/>
            <person name="Schneeberger K."/>
        </authorList>
    </citation>
    <scope>NUCLEOTIDE SEQUENCE [LARGE SCALE GENOMIC DNA]</scope>
    <source>
        <strain evidence="3">SolTubOtavaFocal</strain>
        <tissue evidence="3">Leaves</tissue>
    </source>
</reference>
<keyword evidence="4" id="KW-1185">Reference proteome</keyword>
<dbReference type="Proteomes" id="UP000826656">
    <property type="component" value="Unassembled WGS sequence"/>
</dbReference>